<name>A0A507EEH8_9FUNG</name>
<dbReference type="GO" id="GO:0003341">
    <property type="term" value="P:cilium movement"/>
    <property type="evidence" value="ECO:0007669"/>
    <property type="project" value="InterPro"/>
</dbReference>
<keyword evidence="12" id="KW-0175">Coiled coil</keyword>
<keyword evidence="8" id="KW-0966">Cell projection</keyword>
<evidence type="ECO:0000313" key="15">
    <source>
        <dbReference type="EMBL" id="TPX62271.1"/>
    </source>
</evidence>
<organism evidence="15 16">
    <name type="scientific">Powellomyces hirtus</name>
    <dbReference type="NCBI Taxonomy" id="109895"/>
    <lineage>
        <taxon>Eukaryota</taxon>
        <taxon>Fungi</taxon>
        <taxon>Fungi incertae sedis</taxon>
        <taxon>Chytridiomycota</taxon>
        <taxon>Chytridiomycota incertae sedis</taxon>
        <taxon>Chytridiomycetes</taxon>
        <taxon>Spizellomycetales</taxon>
        <taxon>Powellomycetaceae</taxon>
        <taxon>Powellomyces</taxon>
    </lineage>
</organism>
<feature type="repeat" description="TPR" evidence="11">
    <location>
        <begin position="316"/>
        <end position="349"/>
    </location>
</feature>
<dbReference type="PANTHER" id="PTHR46492">
    <property type="entry name" value="DYNEIN ASSEMBLY FACTOR 4, AXONEMAL"/>
    <property type="match status" value="1"/>
</dbReference>
<feature type="domain" description="CS" evidence="14">
    <location>
        <begin position="3"/>
        <end position="87"/>
    </location>
</feature>
<dbReference type="Proteomes" id="UP000318582">
    <property type="component" value="Unassembled WGS sequence"/>
</dbReference>
<dbReference type="PROSITE" id="PS50005">
    <property type="entry name" value="TPR"/>
    <property type="match status" value="2"/>
</dbReference>
<dbReference type="EMBL" id="QEAQ01000003">
    <property type="protein sequence ID" value="TPX62271.1"/>
    <property type="molecule type" value="Genomic_DNA"/>
</dbReference>
<dbReference type="GO" id="GO:0120293">
    <property type="term" value="C:dynein axonemal particle"/>
    <property type="evidence" value="ECO:0007669"/>
    <property type="project" value="UniProtKB-SubCell"/>
</dbReference>
<reference evidence="15 16" key="1">
    <citation type="journal article" date="2019" name="Sci. Rep.">
        <title>Comparative genomics of chytrid fungi reveal insights into the obligate biotrophic and pathogenic lifestyle of Synchytrium endobioticum.</title>
        <authorList>
            <person name="van de Vossenberg B.T.L.H."/>
            <person name="Warris S."/>
            <person name="Nguyen H.D.T."/>
            <person name="van Gent-Pelzer M.P.E."/>
            <person name="Joly D.L."/>
            <person name="van de Geest H.C."/>
            <person name="Bonants P.J.M."/>
            <person name="Smith D.S."/>
            <person name="Levesque C.A."/>
            <person name="van der Lee T.A.J."/>
        </authorList>
    </citation>
    <scope>NUCLEOTIDE SEQUENCE [LARGE SCALE GENOMIC DNA]</scope>
    <source>
        <strain evidence="15 16">CBS 809.83</strain>
    </source>
</reference>
<evidence type="ECO:0000256" key="3">
    <source>
        <dbReference type="ARBA" id="ARBA00022490"/>
    </source>
</evidence>
<evidence type="ECO:0000256" key="7">
    <source>
        <dbReference type="ARBA" id="ARBA00023242"/>
    </source>
</evidence>
<dbReference type="SMART" id="SM00028">
    <property type="entry name" value="TPR"/>
    <property type="match status" value="3"/>
</dbReference>
<dbReference type="PANTHER" id="PTHR46492:SF1">
    <property type="entry name" value="DYNEIN AXONEMAL ASSEMBLY FACTOR 4"/>
    <property type="match status" value="1"/>
</dbReference>
<sequence>MPILIKEYTWAESSSHLYITVPLKGANPKKADVYVNDLYAKINFPPYFFELDLKAPVHSSAAIATIGNGCAKLELPKQEHEVWTSVAYIADSPEALKARREEADARFRQRAEDARQAKVRDRSAEEQLLVQKQIEVEQAERAHVAQLKEAEKQKAEADVQSWVKEANQQNRKQNDAVRGDHQKNIKLPEIFDVDEGYISDTHTKEPGAKPISIPKSNVPNAAEANEANSDDEEGLDMESIRAKVRSQLAPRTIPPPRASNAEITIKFTSRGLIPTKTARESEDAKWHTRIKAMQDDHVRKTNPTADDDRTFEETNPMFLKDKGNGFYKAGNYEAAVNAYTAALESDPANLPCLSNRAACHLQLNAHDQCIADCEAALALLSKEEEMIVEQMIEDNAVEMRRKARVKLLVRMGTASVRSNDKKAGLDAYRRASSLDPRNDTLRKDVTVLEQSARCST</sequence>
<evidence type="ECO:0000256" key="5">
    <source>
        <dbReference type="ARBA" id="ARBA00022803"/>
    </source>
</evidence>
<keyword evidence="7" id="KW-0539">Nucleus</keyword>
<evidence type="ECO:0000256" key="6">
    <source>
        <dbReference type="ARBA" id="ARBA00022902"/>
    </source>
</evidence>
<evidence type="ECO:0000256" key="4">
    <source>
        <dbReference type="ARBA" id="ARBA00022737"/>
    </source>
</evidence>
<feature type="repeat" description="TPR" evidence="11">
    <location>
        <begin position="405"/>
        <end position="438"/>
    </location>
</feature>
<dbReference type="AlphaFoldDB" id="A0A507EEH8"/>
<dbReference type="GO" id="GO:0036158">
    <property type="term" value="P:outer dynein arm assembly"/>
    <property type="evidence" value="ECO:0007669"/>
    <property type="project" value="TreeGrafter"/>
</dbReference>
<keyword evidence="4" id="KW-0677">Repeat</keyword>
<keyword evidence="16" id="KW-1185">Reference proteome</keyword>
<evidence type="ECO:0000256" key="9">
    <source>
        <dbReference type="ARBA" id="ARBA00024190"/>
    </source>
</evidence>
<evidence type="ECO:0000259" key="14">
    <source>
        <dbReference type="PROSITE" id="PS51203"/>
    </source>
</evidence>
<dbReference type="Pfam" id="PF13181">
    <property type="entry name" value="TPR_8"/>
    <property type="match status" value="1"/>
</dbReference>
<gene>
    <name evidence="15" type="ORF">PhCBS80983_g00575</name>
</gene>
<evidence type="ECO:0000256" key="2">
    <source>
        <dbReference type="ARBA" id="ARBA00004487"/>
    </source>
</evidence>
<dbReference type="InterPro" id="IPR007052">
    <property type="entry name" value="CS_dom"/>
</dbReference>
<evidence type="ECO:0000256" key="1">
    <source>
        <dbReference type="ARBA" id="ARBA00004123"/>
    </source>
</evidence>
<dbReference type="STRING" id="109895.A0A507EEH8"/>
<keyword evidence="5 11" id="KW-0802">TPR repeat</keyword>
<dbReference type="PROSITE" id="PS51203">
    <property type="entry name" value="CS"/>
    <property type="match status" value="1"/>
</dbReference>
<comment type="caution">
    <text evidence="15">The sequence shown here is derived from an EMBL/GenBank/DDBJ whole genome shotgun (WGS) entry which is preliminary data.</text>
</comment>
<dbReference type="SUPFAM" id="SSF48452">
    <property type="entry name" value="TPR-like"/>
    <property type="match status" value="1"/>
</dbReference>
<comment type="subcellular location">
    <subcellularLocation>
        <location evidence="2">Cell projection</location>
        <location evidence="2">Neuron projection</location>
    </subcellularLocation>
    <subcellularLocation>
        <location evidence="9">Dynein axonemal particle</location>
    </subcellularLocation>
    <subcellularLocation>
        <location evidence="1">Nucleus</location>
    </subcellularLocation>
</comment>
<dbReference type="GO" id="GO:0005634">
    <property type="term" value="C:nucleus"/>
    <property type="evidence" value="ECO:0007669"/>
    <property type="project" value="UniProtKB-SubCell"/>
</dbReference>
<dbReference type="InterPro" id="IPR052004">
    <property type="entry name" value="Dynein_assembly_factor_4"/>
</dbReference>
<evidence type="ECO:0000313" key="16">
    <source>
        <dbReference type="Proteomes" id="UP000318582"/>
    </source>
</evidence>
<dbReference type="InterPro" id="IPR037894">
    <property type="entry name" value="CS_DYX1C1"/>
</dbReference>
<proteinExistence type="predicted"/>
<dbReference type="Gene3D" id="2.60.40.790">
    <property type="match status" value="1"/>
</dbReference>
<accession>A0A507EEH8</accession>
<keyword evidence="6" id="KW-0524">Neurogenesis</keyword>
<dbReference type="Gene3D" id="1.25.40.10">
    <property type="entry name" value="Tetratricopeptide repeat domain"/>
    <property type="match status" value="1"/>
</dbReference>
<evidence type="ECO:0000256" key="11">
    <source>
        <dbReference type="PROSITE-ProRule" id="PRU00339"/>
    </source>
</evidence>
<evidence type="ECO:0000256" key="13">
    <source>
        <dbReference type="SAM" id="MobiDB-lite"/>
    </source>
</evidence>
<protein>
    <recommendedName>
        <fullName evidence="10">Dynein axonemal assembly factor 4</fullName>
    </recommendedName>
</protein>
<dbReference type="InterPro" id="IPR008978">
    <property type="entry name" value="HSP20-like_chaperone"/>
</dbReference>
<feature type="coiled-coil region" evidence="12">
    <location>
        <begin position="122"/>
        <end position="172"/>
    </location>
</feature>
<evidence type="ECO:0000256" key="10">
    <source>
        <dbReference type="ARBA" id="ARBA00024430"/>
    </source>
</evidence>
<dbReference type="InterPro" id="IPR011990">
    <property type="entry name" value="TPR-like_helical_dom_sf"/>
</dbReference>
<dbReference type="GO" id="GO:0036159">
    <property type="term" value="P:inner dynein arm assembly"/>
    <property type="evidence" value="ECO:0007669"/>
    <property type="project" value="TreeGrafter"/>
</dbReference>
<evidence type="ECO:0000256" key="12">
    <source>
        <dbReference type="SAM" id="Coils"/>
    </source>
</evidence>
<dbReference type="Pfam" id="PF04969">
    <property type="entry name" value="CS"/>
    <property type="match status" value="1"/>
</dbReference>
<dbReference type="InterPro" id="IPR019734">
    <property type="entry name" value="TPR_rpt"/>
</dbReference>
<feature type="region of interest" description="Disordered" evidence="13">
    <location>
        <begin position="202"/>
        <end position="235"/>
    </location>
</feature>
<dbReference type="CDD" id="cd06469">
    <property type="entry name" value="p23_DYX1C1_like"/>
    <property type="match status" value="1"/>
</dbReference>
<keyword evidence="3" id="KW-0963">Cytoplasm</keyword>
<evidence type="ECO:0000256" key="8">
    <source>
        <dbReference type="ARBA" id="ARBA00023273"/>
    </source>
</evidence>
<dbReference type="SUPFAM" id="SSF49764">
    <property type="entry name" value="HSP20-like chaperones"/>
    <property type="match status" value="1"/>
</dbReference>